<comment type="caution">
    <text evidence="2">The sequence shown here is derived from an EMBL/GenBank/DDBJ whole genome shotgun (WGS) entry which is preliminary data.</text>
</comment>
<sequence length="146" mass="17011">MRLGKLDICGRNCNTKAGGRLRKTDSFRDRETKTEEERHNEGALRQSNWKHIDTSSVRQTFTEAFKMGTQSQYPQEVGAEPQSCRETNVGWHKDNLKDQEAIIRTEWQQADIKRGRKKKKEKKKSHRHETGKGKFCQAPPPPPMQY</sequence>
<evidence type="ECO:0000313" key="3">
    <source>
        <dbReference type="Proteomes" id="UP000314294"/>
    </source>
</evidence>
<dbReference type="EMBL" id="SRLO01000071">
    <property type="protein sequence ID" value="TNN78700.1"/>
    <property type="molecule type" value="Genomic_DNA"/>
</dbReference>
<evidence type="ECO:0000256" key="1">
    <source>
        <dbReference type="SAM" id="MobiDB-lite"/>
    </source>
</evidence>
<reference evidence="2 3" key="1">
    <citation type="submission" date="2019-03" db="EMBL/GenBank/DDBJ databases">
        <title>First draft genome of Liparis tanakae, snailfish: a comprehensive survey of snailfish specific genes.</title>
        <authorList>
            <person name="Kim W."/>
            <person name="Song I."/>
            <person name="Jeong J.-H."/>
            <person name="Kim D."/>
            <person name="Kim S."/>
            <person name="Ryu S."/>
            <person name="Song J.Y."/>
            <person name="Lee S.K."/>
        </authorList>
    </citation>
    <scope>NUCLEOTIDE SEQUENCE [LARGE SCALE GENOMIC DNA]</scope>
    <source>
        <tissue evidence="2">Muscle</tissue>
    </source>
</reference>
<gene>
    <name evidence="2" type="ORF">EYF80_011104</name>
</gene>
<accession>A0A4Z2IKY1</accession>
<feature type="region of interest" description="Disordered" evidence="1">
    <location>
        <begin position="24"/>
        <end position="45"/>
    </location>
</feature>
<organism evidence="2 3">
    <name type="scientific">Liparis tanakae</name>
    <name type="common">Tanaka's snailfish</name>
    <dbReference type="NCBI Taxonomy" id="230148"/>
    <lineage>
        <taxon>Eukaryota</taxon>
        <taxon>Metazoa</taxon>
        <taxon>Chordata</taxon>
        <taxon>Craniata</taxon>
        <taxon>Vertebrata</taxon>
        <taxon>Euteleostomi</taxon>
        <taxon>Actinopterygii</taxon>
        <taxon>Neopterygii</taxon>
        <taxon>Teleostei</taxon>
        <taxon>Neoteleostei</taxon>
        <taxon>Acanthomorphata</taxon>
        <taxon>Eupercaria</taxon>
        <taxon>Perciformes</taxon>
        <taxon>Cottioidei</taxon>
        <taxon>Cottales</taxon>
        <taxon>Liparidae</taxon>
        <taxon>Liparis</taxon>
    </lineage>
</organism>
<feature type="region of interest" description="Disordered" evidence="1">
    <location>
        <begin position="107"/>
        <end position="146"/>
    </location>
</feature>
<evidence type="ECO:0000313" key="2">
    <source>
        <dbReference type="EMBL" id="TNN78700.1"/>
    </source>
</evidence>
<protein>
    <submittedName>
        <fullName evidence="2">Uncharacterized protein</fullName>
    </submittedName>
</protein>
<dbReference type="Proteomes" id="UP000314294">
    <property type="component" value="Unassembled WGS sequence"/>
</dbReference>
<feature type="compositionally biased region" description="Basic and acidic residues" evidence="1">
    <location>
        <begin position="24"/>
        <end position="42"/>
    </location>
</feature>
<name>A0A4Z2IKY1_9TELE</name>
<dbReference type="AlphaFoldDB" id="A0A4Z2IKY1"/>
<proteinExistence type="predicted"/>
<feature type="compositionally biased region" description="Basic residues" evidence="1">
    <location>
        <begin position="114"/>
        <end position="129"/>
    </location>
</feature>
<keyword evidence="3" id="KW-1185">Reference proteome</keyword>